<dbReference type="PROSITE" id="PS51257">
    <property type="entry name" value="PROKAR_LIPOPROTEIN"/>
    <property type="match status" value="1"/>
</dbReference>
<name>A0ABW5J349_9BACT</name>
<dbReference type="RefSeq" id="WP_340239099.1">
    <property type="nucleotide sequence ID" value="NZ_JBBEWC010000011.1"/>
</dbReference>
<accession>A0ABW5J349</accession>
<reference evidence="2" key="1">
    <citation type="journal article" date="2019" name="Int. J. Syst. Evol. Microbiol.">
        <title>The Global Catalogue of Microorganisms (GCM) 10K type strain sequencing project: providing services to taxonomists for standard genome sequencing and annotation.</title>
        <authorList>
            <consortium name="The Broad Institute Genomics Platform"/>
            <consortium name="The Broad Institute Genome Sequencing Center for Infectious Disease"/>
            <person name="Wu L."/>
            <person name="Ma J."/>
        </authorList>
    </citation>
    <scope>NUCLEOTIDE SEQUENCE [LARGE SCALE GENOMIC DNA]</scope>
    <source>
        <strain evidence="2">KCTC 52344</strain>
    </source>
</reference>
<dbReference type="Proteomes" id="UP001597510">
    <property type="component" value="Unassembled WGS sequence"/>
</dbReference>
<sequence length="141" mass="15728">MIKSITTILGIALALYACDPKNNNIEPKELVGEWAHTYQIQTKEANGNWSGWNHYNALVAIPNSEFTIDGRYMREGKEGAECCTAGNKYAVAGTTITFSDTKSCPQMSCRPCNQWEIVSLNADSLILEMCDVRNKFARVKK</sequence>
<gene>
    <name evidence="1" type="ORF">ACFSR2_06130</name>
</gene>
<evidence type="ECO:0000313" key="2">
    <source>
        <dbReference type="Proteomes" id="UP001597510"/>
    </source>
</evidence>
<dbReference type="EMBL" id="JBHULC010000005">
    <property type="protein sequence ID" value="MFD2520451.1"/>
    <property type="molecule type" value="Genomic_DNA"/>
</dbReference>
<organism evidence="1 2">
    <name type="scientific">Emticicia soli</name>
    <dbReference type="NCBI Taxonomy" id="2027878"/>
    <lineage>
        <taxon>Bacteria</taxon>
        <taxon>Pseudomonadati</taxon>
        <taxon>Bacteroidota</taxon>
        <taxon>Cytophagia</taxon>
        <taxon>Cytophagales</taxon>
        <taxon>Leadbetterellaceae</taxon>
        <taxon>Emticicia</taxon>
    </lineage>
</organism>
<evidence type="ECO:0008006" key="3">
    <source>
        <dbReference type="Google" id="ProtNLM"/>
    </source>
</evidence>
<comment type="caution">
    <text evidence="1">The sequence shown here is derived from an EMBL/GenBank/DDBJ whole genome shotgun (WGS) entry which is preliminary data.</text>
</comment>
<evidence type="ECO:0000313" key="1">
    <source>
        <dbReference type="EMBL" id="MFD2520451.1"/>
    </source>
</evidence>
<keyword evidence="2" id="KW-1185">Reference proteome</keyword>
<proteinExistence type="predicted"/>
<protein>
    <recommendedName>
        <fullName evidence="3">Lipocalin-like domain-containing protein</fullName>
    </recommendedName>
</protein>